<dbReference type="Proteomes" id="UP000319731">
    <property type="component" value="Unassembled WGS sequence"/>
</dbReference>
<keyword evidence="3" id="KW-1185">Reference proteome</keyword>
<evidence type="ECO:0000256" key="1">
    <source>
        <dbReference type="SAM" id="MobiDB-lite"/>
    </source>
</evidence>
<dbReference type="RefSeq" id="XP_031021996.1">
    <property type="nucleotide sequence ID" value="XM_031172026.1"/>
</dbReference>
<dbReference type="GeneID" id="42007323"/>
<accession>A0A507BHE8</accession>
<evidence type="ECO:0000313" key="2">
    <source>
        <dbReference type="EMBL" id="TPX30310.1"/>
    </source>
</evidence>
<proteinExistence type="predicted"/>
<feature type="compositionally biased region" description="Basic and acidic residues" evidence="1">
    <location>
        <begin position="280"/>
        <end position="290"/>
    </location>
</feature>
<sequence length="303" mass="33243">MASSDPRPFANGRGSIKELEDKPDSIFGITLFQGVLTTVLGDGQIDQHELQRVASFGPVFMSKDFQEAISLVISGKTSIEEVKLRTCLLHKTNSIANRVAVQVELKDVNTSKETFTAGREIEREGSLVVNLALGLSLVLRRAPEVLPTYSENQPSGSRSAPALVISIHSRVIIAIRNVFSTAALLPEESQLSKQDRDRFEEWIDDDSDSRESKAIVEKYLNYLDHIGVSHDEDDFLESLSGFGLAVNLCLAKLNRASAQTTVVLTVSPSEMASVDETEVNDGHESDRFTEDGSVINASEFDQD</sequence>
<feature type="region of interest" description="Disordered" evidence="1">
    <location>
        <begin position="273"/>
        <end position="303"/>
    </location>
</feature>
<gene>
    <name evidence="2" type="ORF">SmJEL517_g06100</name>
</gene>
<comment type="caution">
    <text evidence="2">The sequence shown here is derived from an EMBL/GenBank/DDBJ whole genome shotgun (WGS) entry which is preliminary data.</text>
</comment>
<protein>
    <submittedName>
        <fullName evidence="2">Uncharacterized protein</fullName>
    </submittedName>
</protein>
<organism evidence="2 3">
    <name type="scientific">Synchytrium microbalum</name>
    <dbReference type="NCBI Taxonomy" id="1806994"/>
    <lineage>
        <taxon>Eukaryota</taxon>
        <taxon>Fungi</taxon>
        <taxon>Fungi incertae sedis</taxon>
        <taxon>Chytridiomycota</taxon>
        <taxon>Chytridiomycota incertae sedis</taxon>
        <taxon>Chytridiomycetes</taxon>
        <taxon>Synchytriales</taxon>
        <taxon>Synchytriaceae</taxon>
        <taxon>Synchytrium</taxon>
    </lineage>
</organism>
<evidence type="ECO:0000313" key="3">
    <source>
        <dbReference type="Proteomes" id="UP000319731"/>
    </source>
</evidence>
<reference evidence="2 3" key="1">
    <citation type="journal article" date="2019" name="Sci. Rep.">
        <title>Comparative genomics of chytrid fungi reveal insights into the obligate biotrophic and pathogenic lifestyle of Synchytrium endobioticum.</title>
        <authorList>
            <person name="van de Vossenberg B.T.L.H."/>
            <person name="Warris S."/>
            <person name="Nguyen H.D.T."/>
            <person name="van Gent-Pelzer M.P.E."/>
            <person name="Joly D.L."/>
            <person name="van de Geest H.C."/>
            <person name="Bonants P.J.M."/>
            <person name="Smith D.S."/>
            <person name="Levesque C.A."/>
            <person name="van der Lee T.A.J."/>
        </authorList>
    </citation>
    <scope>NUCLEOTIDE SEQUENCE [LARGE SCALE GENOMIC DNA]</scope>
    <source>
        <strain evidence="2 3">JEL517</strain>
    </source>
</reference>
<dbReference type="EMBL" id="QEAO01000076">
    <property type="protein sequence ID" value="TPX30310.1"/>
    <property type="molecule type" value="Genomic_DNA"/>
</dbReference>
<dbReference type="AlphaFoldDB" id="A0A507BHE8"/>
<name>A0A507BHE8_9FUNG</name>